<sequence length="277" mass="31727">MSLIKTLSEQKYPVRFLLSRILMRTGLCKLFTVQRNGYKIRFNPSGISAQLWVDPARMRWEERFLEDYLKLGDRIIDVGANIGTLSLRASTLVGAEGEVFSFEANPTLCEFIKDNQTLNQFTNIKVYNLAVADSSGTIYFALNKSDDRSRVHLSDQGIAVEKQPLDRVIPDVPIDLLKIDVEGYEKWVFQGAEKTIQNSQVVMFESIPANTEHYQYSVRENFQFLLDRGFQIFKLGANKTMYSVDIDQVSQYNGDLFALRNVESFIARTGYRFPNAL</sequence>
<evidence type="ECO:0000313" key="2">
    <source>
        <dbReference type="EMBL" id="TRU41715.1"/>
    </source>
</evidence>
<feature type="domain" description="Methyltransferase FkbM" evidence="1">
    <location>
        <begin position="77"/>
        <end position="231"/>
    </location>
</feature>
<dbReference type="PANTHER" id="PTHR34203:SF15">
    <property type="entry name" value="SLL1173 PROTEIN"/>
    <property type="match status" value="1"/>
</dbReference>
<comment type="caution">
    <text evidence="2">The sequence shown here is derived from an EMBL/GenBank/DDBJ whole genome shotgun (WGS) entry which is preliminary data.</text>
</comment>
<proteinExistence type="predicted"/>
<name>A0A552F4S5_MICAE</name>
<dbReference type="NCBIfam" id="TIGR01444">
    <property type="entry name" value="fkbM_fam"/>
    <property type="match status" value="1"/>
</dbReference>
<dbReference type="InterPro" id="IPR052514">
    <property type="entry name" value="SAM-dependent_MTase"/>
</dbReference>
<dbReference type="AlphaFoldDB" id="A0A552F4S5"/>
<dbReference type="EMBL" id="SFBI01000032">
    <property type="protein sequence ID" value="TRU41715.1"/>
    <property type="molecule type" value="Genomic_DNA"/>
</dbReference>
<dbReference type="InterPro" id="IPR006342">
    <property type="entry name" value="FkbM_mtfrase"/>
</dbReference>
<dbReference type="PANTHER" id="PTHR34203">
    <property type="entry name" value="METHYLTRANSFERASE, FKBM FAMILY PROTEIN"/>
    <property type="match status" value="1"/>
</dbReference>
<organism evidence="2 3">
    <name type="scientific">Microcystis aeruginosa Ma_MB_S_20031200_S102</name>
    <dbReference type="NCBI Taxonomy" id="2486254"/>
    <lineage>
        <taxon>Bacteria</taxon>
        <taxon>Bacillati</taxon>
        <taxon>Cyanobacteriota</taxon>
        <taxon>Cyanophyceae</taxon>
        <taxon>Oscillatoriophycideae</taxon>
        <taxon>Chroococcales</taxon>
        <taxon>Microcystaceae</taxon>
        <taxon>Microcystis</taxon>
    </lineage>
</organism>
<accession>A0A552F4S5</accession>
<dbReference type="InterPro" id="IPR029063">
    <property type="entry name" value="SAM-dependent_MTases_sf"/>
</dbReference>
<dbReference type="GO" id="GO:0032259">
    <property type="term" value="P:methylation"/>
    <property type="evidence" value="ECO:0007669"/>
    <property type="project" value="UniProtKB-KW"/>
</dbReference>
<keyword evidence="2" id="KW-0808">Transferase</keyword>
<keyword evidence="2" id="KW-0489">Methyltransferase</keyword>
<gene>
    <name evidence="2" type="ORF">EWV92_02775</name>
</gene>
<dbReference type="Proteomes" id="UP000317708">
    <property type="component" value="Unassembled WGS sequence"/>
</dbReference>
<dbReference type="Gene3D" id="3.40.50.150">
    <property type="entry name" value="Vaccinia Virus protein VP39"/>
    <property type="match status" value="1"/>
</dbReference>
<dbReference type="GO" id="GO:0008168">
    <property type="term" value="F:methyltransferase activity"/>
    <property type="evidence" value="ECO:0007669"/>
    <property type="project" value="UniProtKB-KW"/>
</dbReference>
<evidence type="ECO:0000259" key="1">
    <source>
        <dbReference type="Pfam" id="PF05050"/>
    </source>
</evidence>
<dbReference type="SUPFAM" id="SSF53335">
    <property type="entry name" value="S-adenosyl-L-methionine-dependent methyltransferases"/>
    <property type="match status" value="1"/>
</dbReference>
<dbReference type="Pfam" id="PF05050">
    <property type="entry name" value="Methyltransf_21"/>
    <property type="match status" value="1"/>
</dbReference>
<evidence type="ECO:0000313" key="3">
    <source>
        <dbReference type="Proteomes" id="UP000317708"/>
    </source>
</evidence>
<reference evidence="2 3" key="1">
    <citation type="submission" date="2019-01" db="EMBL/GenBank/DDBJ databases">
        <title>Coherence of Microcystis species and biogeography revealed through population genomics.</title>
        <authorList>
            <person name="Perez-Carrascal O.M."/>
            <person name="Terrat Y."/>
            <person name="Giani A."/>
            <person name="Fortin N."/>
            <person name="Tromas N."/>
            <person name="Shapiro B.J."/>
        </authorList>
    </citation>
    <scope>NUCLEOTIDE SEQUENCE [LARGE SCALE GENOMIC DNA]</scope>
    <source>
        <strain evidence="2">Ma_MB_S_20031200_S102</strain>
    </source>
</reference>
<protein>
    <submittedName>
        <fullName evidence="2">FkbM family methyltransferase</fullName>
    </submittedName>
</protein>